<dbReference type="GO" id="GO:0005829">
    <property type="term" value="C:cytosol"/>
    <property type="evidence" value="ECO:0007669"/>
    <property type="project" value="TreeGrafter"/>
</dbReference>
<dbReference type="EMBL" id="KZ679006">
    <property type="protein sequence ID" value="PSS27418.1"/>
    <property type="molecule type" value="Genomic_DNA"/>
</dbReference>
<sequence length="1363" mass="148777">MGLQTQTRGIRIAIDRGGTFTDCVGNPGTGKMEDDVIIKLLSEDPSNYEDAPLEGIRRLMSIFLKKEIPRGEPLDTSRIESIRMGTTVATNALLERKGEKVALVVTKGFKDCLEIGNQSRPKIFDLAIKKPDVLYEKVVEIDERVTLEDYAEDPERKFTETEPLNSENPNQDLVKGLSGEAVRILRRPAEQTIRSQLEEIYNQGIKSIAVCLMHGYTFPNHEALVGRIARDIGFQHVSLSHELMPMIKLVPRATSACADAYLTPAIKKYIAGFQKGFEGGLGTESVKNEKGTKGARCEFMQSDGGLVDVDKFSGLKAILSGPAGGVVGYALTSYDPETKIPVIGFDMGGTSTDVSRYGSGRYEHVFETTTAGVTIQSPQLDINTVAAGGGSRLFFRNGMFVVGPESAGAHPGPACYRKGGPATVTDANLFLGRLLPDFFPKIFGKNEDEGLDVEASKKLLEELAEQINKETGKNMSADEVAYGFLTVANETMTRPIRSLTEAKGHDTSKHRLATFGGAGGQHAVAIAESLGIRQILVHRYSSVLSAYGMALADVVDEQQEPESKVWTDKGDAKEALKRKIEELKRKSRNALSEQGFGEGSIVYEEYLNMRYRGTESALMVVKPEKEDVEKEFGGDEWAYGKAFVKQHQQEFGFTLPDRDIIVDDVRVRGIGKSFEGLGKTVDQQLKEVRPKDVKSSKEYKRSKVYFDGGRHDTPIYKLEDLEVGDRIRGPAILADGTQTIVVTPSATALIIETHVVINIGEQELKDTSELDTTKGVDPIMLSIFAHRFMAIAEQMGRALQKTSVSTNVKERLDYSCALFDSTGGLVANAPHLPVHLGSMSTCVKRQAAIWKGKLVKGDVIVSNHPEFGGTHLPDITVITPAFNEAGDKILFYVASRAHHADIGGILPGSMPPHSRELYQEGAAIKSEKLVSAGQFNEKRITELLLTEPARYQGCSGTRCLADNLSDLKAQISSNMKGINLISALIKEYGEDVVNFYMVNIQNNAELSVRNLLKDVSKRFEGQDLSAIDYMDDGSPIKLKITIDAEKGEAVFDFDGTGPEVYGNTNAPQAVTYSAIIYCLRCLISEDIPLNQGCLKPIKVLIPPKSFLSPSDKAAVVGGNVLTSQRVTDVILKAFRACAASQGDCNNLTFGFGGNVEGQENVKGFGYYETIAGGSGAGSDWDGTSGVHTHMTNTRITDAEVFERRYPVILREFSLRAGSGGAGKHRGGDGVIRDIEFRIPVQVSILSERRVYHPYGLEGGEDAQCGLNIWVRKVETSNPEKSDKQLNGSSSKEEEVVYEERRINLGGKNTAAMKAGERIIICTPGGGGWGKPGDKKEQKDKIRDPKFGWRGGSHASREELALQA</sequence>
<feature type="domain" description="Hydantoinase A/oxoprolinase" evidence="3">
    <location>
        <begin position="252"/>
        <end position="557"/>
    </location>
</feature>
<feature type="compositionally biased region" description="Basic and acidic residues" evidence="2">
    <location>
        <begin position="1354"/>
        <end position="1363"/>
    </location>
</feature>
<dbReference type="Pfam" id="PF19278">
    <property type="entry name" value="Hydant_A_C"/>
    <property type="match status" value="1"/>
</dbReference>
<dbReference type="PANTHER" id="PTHR11365:SF2">
    <property type="entry name" value="5-OXOPROLINASE"/>
    <property type="match status" value="1"/>
</dbReference>
<reference evidence="7 8" key="1">
    <citation type="journal article" date="2018" name="New Phytol.">
        <title>Comparative genomics and transcriptomics depict ericoid mycorrhizal fungi as versatile saprotrophs and plant mutualists.</title>
        <authorList>
            <person name="Martino E."/>
            <person name="Morin E."/>
            <person name="Grelet G.A."/>
            <person name="Kuo A."/>
            <person name="Kohler A."/>
            <person name="Daghino S."/>
            <person name="Barry K.W."/>
            <person name="Cichocki N."/>
            <person name="Clum A."/>
            <person name="Dockter R.B."/>
            <person name="Hainaut M."/>
            <person name="Kuo R.C."/>
            <person name="LaButti K."/>
            <person name="Lindahl B.D."/>
            <person name="Lindquist E.A."/>
            <person name="Lipzen A."/>
            <person name="Khouja H.R."/>
            <person name="Magnuson J."/>
            <person name="Murat C."/>
            <person name="Ohm R.A."/>
            <person name="Singer S.W."/>
            <person name="Spatafora J.W."/>
            <person name="Wang M."/>
            <person name="Veneault-Fourrey C."/>
            <person name="Henrissat B."/>
            <person name="Grigoriev I.V."/>
            <person name="Martin F.M."/>
            <person name="Perotto S."/>
        </authorList>
    </citation>
    <scope>NUCLEOTIDE SEQUENCE [LARGE SCALE GENOMIC DNA]</scope>
    <source>
        <strain evidence="7 8">ATCC 22711</strain>
    </source>
</reference>
<feature type="domain" description="Acetophenone carboxylase-like C-terminal" evidence="6">
    <location>
        <begin position="568"/>
        <end position="757"/>
    </location>
</feature>
<dbReference type="FunCoup" id="A0A2T3BDK9">
    <property type="interactions" value="837"/>
</dbReference>
<dbReference type="Pfam" id="PF05378">
    <property type="entry name" value="Hydant_A_N"/>
    <property type="match status" value="1"/>
</dbReference>
<evidence type="ECO:0000259" key="3">
    <source>
        <dbReference type="Pfam" id="PF01968"/>
    </source>
</evidence>
<accession>A0A2T3BDK9</accession>
<name>A0A2T3BDK9_AMORE</name>
<evidence type="ECO:0000259" key="4">
    <source>
        <dbReference type="Pfam" id="PF02538"/>
    </source>
</evidence>
<dbReference type="InParanoid" id="A0A2T3BDK9"/>
<dbReference type="Pfam" id="PF01968">
    <property type="entry name" value="Hydantoinase_A"/>
    <property type="match status" value="1"/>
</dbReference>
<dbReference type="GeneID" id="36573054"/>
<dbReference type="InterPro" id="IPR045079">
    <property type="entry name" value="Oxoprolinase-like"/>
</dbReference>
<protein>
    <recommendedName>
        <fullName evidence="9">5-oxoprolinase</fullName>
    </recommendedName>
</protein>
<evidence type="ECO:0000256" key="2">
    <source>
        <dbReference type="SAM" id="MobiDB-lite"/>
    </source>
</evidence>
<gene>
    <name evidence="7" type="ORF">M430DRAFT_23871</name>
</gene>
<comment type="similarity">
    <text evidence="1">Belongs to the oxoprolinase family.</text>
</comment>
<dbReference type="InterPro" id="IPR002821">
    <property type="entry name" value="Hydantoinase_A"/>
</dbReference>
<organism evidence="7 8">
    <name type="scientific">Amorphotheca resinae ATCC 22711</name>
    <dbReference type="NCBI Taxonomy" id="857342"/>
    <lineage>
        <taxon>Eukaryota</taxon>
        <taxon>Fungi</taxon>
        <taxon>Dikarya</taxon>
        <taxon>Ascomycota</taxon>
        <taxon>Pezizomycotina</taxon>
        <taxon>Leotiomycetes</taxon>
        <taxon>Helotiales</taxon>
        <taxon>Amorphothecaceae</taxon>
        <taxon>Amorphotheca</taxon>
    </lineage>
</organism>
<evidence type="ECO:0008006" key="9">
    <source>
        <dbReference type="Google" id="ProtNLM"/>
    </source>
</evidence>
<feature type="domain" description="Hydantoinase B/oxoprolinase" evidence="4">
    <location>
        <begin position="777"/>
        <end position="1331"/>
    </location>
</feature>
<dbReference type="InterPro" id="IPR003692">
    <property type="entry name" value="Hydantoinase_B"/>
</dbReference>
<dbReference type="GO" id="GO:0017168">
    <property type="term" value="F:5-oxoprolinase (ATP-hydrolyzing) activity"/>
    <property type="evidence" value="ECO:0007669"/>
    <property type="project" value="TreeGrafter"/>
</dbReference>
<keyword evidence="8" id="KW-1185">Reference proteome</keyword>
<evidence type="ECO:0000313" key="7">
    <source>
        <dbReference type="EMBL" id="PSS27418.1"/>
    </source>
</evidence>
<feature type="region of interest" description="Disordered" evidence="2">
    <location>
        <begin position="152"/>
        <end position="172"/>
    </location>
</feature>
<feature type="compositionally biased region" description="Polar residues" evidence="2">
    <location>
        <begin position="162"/>
        <end position="171"/>
    </location>
</feature>
<evidence type="ECO:0000259" key="6">
    <source>
        <dbReference type="Pfam" id="PF19278"/>
    </source>
</evidence>
<feature type="region of interest" description="Disordered" evidence="2">
    <location>
        <begin position="1322"/>
        <end position="1363"/>
    </location>
</feature>
<dbReference type="InterPro" id="IPR049517">
    <property type="entry name" value="ACX-like_C"/>
</dbReference>
<dbReference type="RefSeq" id="XP_024724943.1">
    <property type="nucleotide sequence ID" value="XM_024864973.1"/>
</dbReference>
<dbReference type="GO" id="GO:0006749">
    <property type="term" value="P:glutathione metabolic process"/>
    <property type="evidence" value="ECO:0007669"/>
    <property type="project" value="TreeGrafter"/>
</dbReference>
<feature type="compositionally biased region" description="Basic and acidic residues" evidence="2">
    <location>
        <begin position="1331"/>
        <end position="1346"/>
    </location>
</feature>
<feature type="domain" description="Hydantoinase/oxoprolinase N-terminal" evidence="5">
    <location>
        <begin position="11"/>
        <end position="232"/>
    </location>
</feature>
<evidence type="ECO:0000259" key="5">
    <source>
        <dbReference type="Pfam" id="PF05378"/>
    </source>
</evidence>
<dbReference type="OrthoDB" id="3643at2759"/>
<proteinExistence type="inferred from homology"/>
<dbReference type="Proteomes" id="UP000241818">
    <property type="component" value="Unassembled WGS sequence"/>
</dbReference>
<evidence type="ECO:0000313" key="8">
    <source>
        <dbReference type="Proteomes" id="UP000241818"/>
    </source>
</evidence>
<dbReference type="PANTHER" id="PTHR11365">
    <property type="entry name" value="5-OXOPROLINASE RELATED"/>
    <property type="match status" value="1"/>
</dbReference>
<dbReference type="STRING" id="857342.A0A2T3BDK9"/>
<dbReference type="Pfam" id="PF02538">
    <property type="entry name" value="Hydantoinase_B"/>
    <property type="match status" value="1"/>
</dbReference>
<evidence type="ECO:0000256" key="1">
    <source>
        <dbReference type="ARBA" id="ARBA00010403"/>
    </source>
</evidence>
<dbReference type="InterPro" id="IPR008040">
    <property type="entry name" value="Hydant_A_N"/>
</dbReference>